<evidence type="ECO:0000256" key="3">
    <source>
        <dbReference type="ARBA" id="ARBA00024484"/>
    </source>
</evidence>
<keyword evidence="2" id="KW-0067">ATP-binding</keyword>
<dbReference type="Proteomes" id="UP000660861">
    <property type="component" value="Unassembled WGS sequence"/>
</dbReference>
<name>A0A926EBX0_9FIRM</name>
<feature type="domain" description="AMP-dependent synthetase/ligase" evidence="4">
    <location>
        <begin position="24"/>
        <end position="410"/>
    </location>
</feature>
<dbReference type="InterPro" id="IPR042099">
    <property type="entry name" value="ANL_N_sf"/>
</dbReference>
<dbReference type="InterPro" id="IPR020845">
    <property type="entry name" value="AMP-binding_CS"/>
</dbReference>
<organism evidence="5 6">
    <name type="scientific">Zongyangia hominis</name>
    <dbReference type="NCBI Taxonomy" id="2763677"/>
    <lineage>
        <taxon>Bacteria</taxon>
        <taxon>Bacillati</taxon>
        <taxon>Bacillota</taxon>
        <taxon>Clostridia</taxon>
        <taxon>Eubacteriales</taxon>
        <taxon>Oscillospiraceae</taxon>
        <taxon>Zongyangia</taxon>
    </lineage>
</organism>
<dbReference type="PROSITE" id="PS00455">
    <property type="entry name" value="AMP_BINDING"/>
    <property type="match status" value="1"/>
</dbReference>
<keyword evidence="6" id="KW-1185">Reference proteome</keyword>
<evidence type="ECO:0000259" key="4">
    <source>
        <dbReference type="Pfam" id="PF00501"/>
    </source>
</evidence>
<dbReference type="GO" id="GO:0005524">
    <property type="term" value="F:ATP binding"/>
    <property type="evidence" value="ECO:0007669"/>
    <property type="project" value="UniProtKB-KW"/>
</dbReference>
<dbReference type="GO" id="GO:0016020">
    <property type="term" value="C:membrane"/>
    <property type="evidence" value="ECO:0007669"/>
    <property type="project" value="TreeGrafter"/>
</dbReference>
<dbReference type="RefSeq" id="WP_262396393.1">
    <property type="nucleotide sequence ID" value="NZ_JACRTC010000001.1"/>
</dbReference>
<reference evidence="5" key="1">
    <citation type="submission" date="2020-08" db="EMBL/GenBank/DDBJ databases">
        <title>Genome public.</title>
        <authorList>
            <person name="Liu C."/>
            <person name="Sun Q."/>
        </authorList>
    </citation>
    <scope>NUCLEOTIDE SEQUENCE</scope>
    <source>
        <strain evidence="5">NSJ-54</strain>
    </source>
</reference>
<protein>
    <submittedName>
        <fullName evidence="5">AMP-binding protein</fullName>
    </submittedName>
</protein>
<evidence type="ECO:0000256" key="1">
    <source>
        <dbReference type="ARBA" id="ARBA00022741"/>
    </source>
</evidence>
<sequence>MKKFHLNQVDYYETFPAFLEGIRNRFGEKPALSYFTRKKEEVRHSYTELVRDVHALCEALCAMDLDGQHVALVGENSYEWIVAYLAITATGGVAVCIDIEQPDESIRQMLITAGVKAAFVSETYLPICKPLIKEDACLRQLMLMAVPEGDGQFPSLTELCAIGREKEAGENSLRGRVQVDPDQTAAIVFTSGTTSRPKLVMLTQKNILQNTSDAILYISAEEKVFTSLPFYHTYGMTCAVLGTLVRGAHLYLNGDLKTMMRDLHLAQPDSIVTVPLIVEAIYNQIWLGAEKQGKARQLRRLLKINGLVRRLGIPWQSKTLLGIREKIVGNLHIAVSGGAHLSKEITKDMALFGIFILQGYGITECSPLVSVNCNYSYRMGSVGHVLPSCQLKMVDGEIWVKGPSVMKGYYRDDEATKQVLEDGWFKTGDLGYQDKDGFLFLTGRKKNLIVFKNGKKLSPEKIEEMIGRIPLVKDVLIHGIKSGNSADDVKVAASIYPDPERARQMSSYEILEELQKEIDRINATLPLYQQVQMINIREKEFAKTASQKIKRHMV</sequence>
<dbReference type="Pfam" id="PF23562">
    <property type="entry name" value="AMP-binding_C_3"/>
    <property type="match status" value="1"/>
</dbReference>
<dbReference type="SUPFAM" id="SSF56801">
    <property type="entry name" value="Acetyl-CoA synthetase-like"/>
    <property type="match status" value="1"/>
</dbReference>
<dbReference type="PANTHER" id="PTHR43272:SF33">
    <property type="entry name" value="AMP-BINDING DOMAIN-CONTAINING PROTEIN-RELATED"/>
    <property type="match status" value="1"/>
</dbReference>
<dbReference type="InterPro" id="IPR045851">
    <property type="entry name" value="AMP-bd_C_sf"/>
</dbReference>
<dbReference type="Gene3D" id="3.30.300.30">
    <property type="match status" value="1"/>
</dbReference>
<accession>A0A926EBX0</accession>
<dbReference type="InterPro" id="IPR000873">
    <property type="entry name" value="AMP-dep_synth/lig_dom"/>
</dbReference>
<dbReference type="GO" id="GO:0004467">
    <property type="term" value="F:long-chain fatty acid-CoA ligase activity"/>
    <property type="evidence" value="ECO:0007669"/>
    <property type="project" value="UniProtKB-EC"/>
</dbReference>
<evidence type="ECO:0000256" key="2">
    <source>
        <dbReference type="ARBA" id="ARBA00022840"/>
    </source>
</evidence>
<evidence type="ECO:0000313" key="6">
    <source>
        <dbReference type="Proteomes" id="UP000660861"/>
    </source>
</evidence>
<keyword evidence="1" id="KW-0547">Nucleotide-binding</keyword>
<comment type="caution">
    <text evidence="5">The sequence shown here is derived from an EMBL/GenBank/DDBJ whole genome shotgun (WGS) entry which is preliminary data.</text>
</comment>
<comment type="catalytic activity">
    <reaction evidence="3">
        <text>a long-chain fatty acid + ATP + CoA = a long-chain fatty acyl-CoA + AMP + diphosphate</text>
        <dbReference type="Rhea" id="RHEA:15421"/>
        <dbReference type="ChEBI" id="CHEBI:30616"/>
        <dbReference type="ChEBI" id="CHEBI:33019"/>
        <dbReference type="ChEBI" id="CHEBI:57287"/>
        <dbReference type="ChEBI" id="CHEBI:57560"/>
        <dbReference type="ChEBI" id="CHEBI:83139"/>
        <dbReference type="ChEBI" id="CHEBI:456215"/>
        <dbReference type="EC" id="6.2.1.3"/>
    </reaction>
    <physiologicalReaction direction="left-to-right" evidence="3">
        <dbReference type="Rhea" id="RHEA:15422"/>
    </physiologicalReaction>
</comment>
<evidence type="ECO:0000313" key="5">
    <source>
        <dbReference type="EMBL" id="MBC8569286.1"/>
    </source>
</evidence>
<dbReference type="Pfam" id="PF00501">
    <property type="entry name" value="AMP-binding"/>
    <property type="match status" value="1"/>
</dbReference>
<dbReference type="EMBL" id="JACRTC010000001">
    <property type="protein sequence ID" value="MBC8569286.1"/>
    <property type="molecule type" value="Genomic_DNA"/>
</dbReference>
<dbReference type="Gene3D" id="3.40.50.12780">
    <property type="entry name" value="N-terminal domain of ligase-like"/>
    <property type="match status" value="1"/>
</dbReference>
<gene>
    <name evidence="5" type="ORF">H8709_00385</name>
</gene>
<dbReference type="PANTHER" id="PTHR43272">
    <property type="entry name" value="LONG-CHAIN-FATTY-ACID--COA LIGASE"/>
    <property type="match status" value="1"/>
</dbReference>
<dbReference type="AlphaFoldDB" id="A0A926EBX0"/>
<proteinExistence type="predicted"/>